<reference evidence="1" key="1">
    <citation type="submission" date="2018-05" db="EMBL/GenBank/DDBJ databases">
        <title>Draft genome of Mucuna pruriens seed.</title>
        <authorList>
            <person name="Nnadi N.E."/>
            <person name="Vos R."/>
            <person name="Hasami M.H."/>
            <person name="Devisetty U.K."/>
            <person name="Aguiy J.C."/>
        </authorList>
    </citation>
    <scope>NUCLEOTIDE SEQUENCE [LARGE SCALE GENOMIC DNA]</scope>
    <source>
        <strain evidence="1">JCA_2017</strain>
    </source>
</reference>
<gene>
    <name evidence="1" type="ORF">CR513_48022</name>
</gene>
<sequence length="148" mass="17269">MTIRVRHQPSTTHCQCLGWDEVEEDAKPWYHDIKKYLKNGEYTEGVSKNDKWTLRRLASDFFLSGIILCKRSIDMALLWCVDGQEAKEIMEEVHEGTFGMHTNGHALARKILRAGYYWTKMESNCYQHVKRTSYVDTVSELTSSWAMV</sequence>
<dbReference type="PANTHER" id="PTHR48475:SF1">
    <property type="entry name" value="RNASE H TYPE-1 DOMAIN-CONTAINING PROTEIN"/>
    <property type="match status" value="1"/>
</dbReference>
<dbReference type="Proteomes" id="UP000257109">
    <property type="component" value="Unassembled WGS sequence"/>
</dbReference>
<name>A0A371F2H6_MUCPR</name>
<organism evidence="1 2">
    <name type="scientific">Mucuna pruriens</name>
    <name type="common">Velvet bean</name>
    <name type="synonym">Dolichos pruriens</name>
    <dbReference type="NCBI Taxonomy" id="157652"/>
    <lineage>
        <taxon>Eukaryota</taxon>
        <taxon>Viridiplantae</taxon>
        <taxon>Streptophyta</taxon>
        <taxon>Embryophyta</taxon>
        <taxon>Tracheophyta</taxon>
        <taxon>Spermatophyta</taxon>
        <taxon>Magnoliopsida</taxon>
        <taxon>eudicotyledons</taxon>
        <taxon>Gunneridae</taxon>
        <taxon>Pentapetalae</taxon>
        <taxon>rosids</taxon>
        <taxon>fabids</taxon>
        <taxon>Fabales</taxon>
        <taxon>Fabaceae</taxon>
        <taxon>Papilionoideae</taxon>
        <taxon>50 kb inversion clade</taxon>
        <taxon>NPAAA clade</taxon>
        <taxon>indigoferoid/millettioid clade</taxon>
        <taxon>Phaseoleae</taxon>
        <taxon>Mucuna</taxon>
    </lineage>
</organism>
<dbReference type="OrthoDB" id="1736889at2759"/>
<feature type="non-terminal residue" evidence="1">
    <location>
        <position position="1"/>
    </location>
</feature>
<protein>
    <recommendedName>
        <fullName evidence="3">Integrase zinc-binding domain-containing protein</fullName>
    </recommendedName>
</protein>
<dbReference type="AlphaFoldDB" id="A0A371F2H6"/>
<proteinExistence type="predicted"/>
<keyword evidence="2" id="KW-1185">Reference proteome</keyword>
<evidence type="ECO:0000313" key="1">
    <source>
        <dbReference type="EMBL" id="RDX72482.1"/>
    </source>
</evidence>
<evidence type="ECO:0008006" key="3">
    <source>
        <dbReference type="Google" id="ProtNLM"/>
    </source>
</evidence>
<dbReference type="PANTHER" id="PTHR48475">
    <property type="entry name" value="RIBONUCLEASE H"/>
    <property type="match status" value="1"/>
</dbReference>
<dbReference type="EMBL" id="QJKJ01010890">
    <property type="protein sequence ID" value="RDX72482.1"/>
    <property type="molecule type" value="Genomic_DNA"/>
</dbReference>
<comment type="caution">
    <text evidence="1">The sequence shown here is derived from an EMBL/GenBank/DDBJ whole genome shotgun (WGS) entry which is preliminary data.</text>
</comment>
<evidence type="ECO:0000313" key="2">
    <source>
        <dbReference type="Proteomes" id="UP000257109"/>
    </source>
</evidence>
<accession>A0A371F2H6</accession>
<dbReference type="Gene3D" id="1.10.340.70">
    <property type="match status" value="1"/>
</dbReference>